<keyword evidence="5" id="KW-0418">Kinase</keyword>
<dbReference type="SMART" id="SM00698">
    <property type="entry name" value="MORN"/>
    <property type="match status" value="3"/>
</dbReference>
<dbReference type="InterPro" id="IPR003495">
    <property type="entry name" value="CobW/HypB/UreG_nucleotide-bd"/>
</dbReference>
<dbReference type="Gene3D" id="2.20.110.10">
    <property type="entry name" value="Histone H3 K4-specific methyltransferase SET7/9 N-terminal domain"/>
    <property type="match status" value="2"/>
</dbReference>
<keyword evidence="6" id="KW-1185">Reference proteome</keyword>
<dbReference type="SUPFAM" id="SSF82185">
    <property type="entry name" value="Histone H3 K4-specific methyltransferase SET7/9 N-terminal domain"/>
    <property type="match status" value="1"/>
</dbReference>
<keyword evidence="3" id="KW-1133">Transmembrane helix</keyword>
<dbReference type="GO" id="GO:0016301">
    <property type="term" value="F:kinase activity"/>
    <property type="evidence" value="ECO:0007669"/>
    <property type="project" value="UniProtKB-KW"/>
</dbReference>
<accession>A0A0M0JLD7</accession>
<proteinExistence type="predicted"/>
<reference evidence="6" key="1">
    <citation type="journal article" date="2015" name="PLoS Genet.">
        <title>Genome Sequence and Transcriptome Analyses of Chrysochromulina tobin: Metabolic Tools for Enhanced Algal Fitness in the Prominent Order Prymnesiales (Haptophyceae).</title>
        <authorList>
            <person name="Hovde B.T."/>
            <person name="Deodato C.R."/>
            <person name="Hunsperger H.M."/>
            <person name="Ryken S.A."/>
            <person name="Yost W."/>
            <person name="Jha R.K."/>
            <person name="Patterson J."/>
            <person name="Monnat R.J. Jr."/>
            <person name="Barlow S.B."/>
            <person name="Starkenburg S.R."/>
            <person name="Cattolico R.A."/>
        </authorList>
    </citation>
    <scope>NUCLEOTIDE SEQUENCE</scope>
    <source>
        <strain evidence="6">CCMP291</strain>
    </source>
</reference>
<dbReference type="SUPFAM" id="SSF52540">
    <property type="entry name" value="P-loop containing nucleoside triphosphate hydrolases"/>
    <property type="match status" value="1"/>
</dbReference>
<evidence type="ECO:0000313" key="6">
    <source>
        <dbReference type="Proteomes" id="UP000037460"/>
    </source>
</evidence>
<dbReference type="AlphaFoldDB" id="A0A0M0JLD7"/>
<dbReference type="EMBL" id="JWZX01002719">
    <property type="protein sequence ID" value="KOO27401.1"/>
    <property type="molecule type" value="Genomic_DNA"/>
</dbReference>
<dbReference type="InterPro" id="IPR003409">
    <property type="entry name" value="MORN"/>
</dbReference>
<feature type="transmembrane region" description="Helical" evidence="3">
    <location>
        <begin position="98"/>
        <end position="117"/>
    </location>
</feature>
<evidence type="ECO:0000313" key="5">
    <source>
        <dbReference type="EMBL" id="KOO27401.1"/>
    </source>
</evidence>
<gene>
    <name evidence="5" type="ORF">Ctob_006708</name>
</gene>
<keyword evidence="1" id="KW-0677">Repeat</keyword>
<evidence type="ECO:0000256" key="2">
    <source>
        <dbReference type="SAM" id="MobiDB-lite"/>
    </source>
</evidence>
<comment type="caution">
    <text evidence="5">The sequence shown here is derived from an EMBL/GenBank/DDBJ whole genome shotgun (WGS) entry which is preliminary data.</text>
</comment>
<evidence type="ECO:0000256" key="3">
    <source>
        <dbReference type="SAM" id="Phobius"/>
    </source>
</evidence>
<dbReference type="PANTHER" id="PTHR43215">
    <property type="entry name" value="RADIAL SPOKE HEAD 1 HOMOLOG"/>
    <property type="match status" value="1"/>
</dbReference>
<organism evidence="5 6">
    <name type="scientific">Chrysochromulina tobinii</name>
    <dbReference type="NCBI Taxonomy" id="1460289"/>
    <lineage>
        <taxon>Eukaryota</taxon>
        <taxon>Haptista</taxon>
        <taxon>Haptophyta</taxon>
        <taxon>Prymnesiophyceae</taxon>
        <taxon>Prymnesiales</taxon>
        <taxon>Chrysochromulinaceae</taxon>
        <taxon>Chrysochromulina</taxon>
    </lineage>
</organism>
<dbReference type="Pfam" id="PF02492">
    <property type="entry name" value="cobW"/>
    <property type="match status" value="1"/>
</dbReference>
<feature type="region of interest" description="Disordered" evidence="2">
    <location>
        <begin position="1"/>
        <end position="43"/>
    </location>
</feature>
<dbReference type="OrthoDB" id="437960at2759"/>
<dbReference type="Pfam" id="PF02493">
    <property type="entry name" value="MORN"/>
    <property type="match status" value="3"/>
</dbReference>
<sequence>MPPSSFVRSKSPALVAPSSPPLASPRRKEASPKPSAKKVAATTPTTAYAKAAKAVEQEAVLAATVSQNSNGRDGGTSGDTSSSGLQRPLYRAVAEQRFSILAVVIGIVLIVGSAAVWPASGDVYEGEWRAGKKEGRGTLWHANGDVYEGEFKAGNMEGHGTFRYASGDVYDGEWKAGKKEGRGKYRFANGAEYVGTWKAARDGVLQLSATVGESFAAGDTVLVLGDAVATVRMPSTCRASEGHGDGHCERTRGKIPITVLTGFLGAGKTTLLNHLLHQQQDKRIAVIENEFGAVPIDADLISTRLSAAEQARPLMASDGL</sequence>
<keyword evidence="3" id="KW-0472">Membrane</keyword>
<keyword evidence="5" id="KW-0808">Transferase</keyword>
<protein>
    <submittedName>
        <fullName evidence="5">Phosphatidylinositol-4-phosphate 5-kinase</fullName>
    </submittedName>
</protein>
<feature type="compositionally biased region" description="Low complexity" evidence="2">
    <location>
        <begin position="32"/>
        <end position="43"/>
    </location>
</feature>
<feature type="domain" description="CobW/HypB/UreG nucleotide-binding" evidence="4">
    <location>
        <begin position="256"/>
        <end position="304"/>
    </location>
</feature>
<evidence type="ECO:0000259" key="4">
    <source>
        <dbReference type="Pfam" id="PF02492"/>
    </source>
</evidence>
<dbReference type="PANTHER" id="PTHR43215:SF14">
    <property type="entry name" value="RADIAL SPOKE HEAD 1 HOMOLOG"/>
    <property type="match status" value="1"/>
</dbReference>
<dbReference type="Gene3D" id="3.40.50.300">
    <property type="entry name" value="P-loop containing nucleotide triphosphate hydrolases"/>
    <property type="match status" value="1"/>
</dbReference>
<dbReference type="InterPro" id="IPR027417">
    <property type="entry name" value="P-loop_NTPase"/>
</dbReference>
<feature type="region of interest" description="Disordered" evidence="2">
    <location>
        <begin position="64"/>
        <end position="86"/>
    </location>
</feature>
<name>A0A0M0JLD7_9EUKA</name>
<dbReference type="Proteomes" id="UP000037460">
    <property type="component" value="Unassembled WGS sequence"/>
</dbReference>
<keyword evidence="3" id="KW-0812">Transmembrane</keyword>
<evidence type="ECO:0000256" key="1">
    <source>
        <dbReference type="ARBA" id="ARBA00022737"/>
    </source>
</evidence>